<dbReference type="InterPro" id="IPR005467">
    <property type="entry name" value="His_kinase_dom"/>
</dbReference>
<dbReference type="SUPFAM" id="SSF55781">
    <property type="entry name" value="GAF domain-like"/>
    <property type="match status" value="1"/>
</dbReference>
<dbReference type="Proteomes" id="UP000663570">
    <property type="component" value="Chromosome"/>
</dbReference>
<evidence type="ECO:0000256" key="6">
    <source>
        <dbReference type="SAM" id="Coils"/>
    </source>
</evidence>
<dbReference type="Pfam" id="PF00512">
    <property type="entry name" value="HisKA"/>
    <property type="match status" value="1"/>
</dbReference>
<dbReference type="InterPro" id="IPR035965">
    <property type="entry name" value="PAS-like_dom_sf"/>
</dbReference>
<dbReference type="PROSITE" id="PS50113">
    <property type="entry name" value="PAC"/>
    <property type="match status" value="2"/>
</dbReference>
<dbReference type="PRINTS" id="PR00344">
    <property type="entry name" value="BCTRLSENSOR"/>
</dbReference>
<protein>
    <recommendedName>
        <fullName evidence="2">histidine kinase</fullName>
        <ecNumber evidence="2">2.7.13.3</ecNumber>
    </recommendedName>
</protein>
<dbReference type="Gene3D" id="3.30.450.40">
    <property type="match status" value="1"/>
</dbReference>
<feature type="transmembrane region" description="Helical" evidence="7">
    <location>
        <begin position="20"/>
        <end position="43"/>
    </location>
</feature>
<dbReference type="InterPro" id="IPR004358">
    <property type="entry name" value="Sig_transdc_His_kin-like_C"/>
</dbReference>
<feature type="domain" description="Histidine kinase" evidence="8">
    <location>
        <begin position="1170"/>
        <end position="1397"/>
    </location>
</feature>
<proteinExistence type="predicted"/>
<keyword evidence="6" id="KW-0175">Coiled coil</keyword>
<dbReference type="SUPFAM" id="SSF55874">
    <property type="entry name" value="ATPase domain of HSP90 chaperone/DNA topoisomerase II/histidine kinase"/>
    <property type="match status" value="1"/>
</dbReference>
<feature type="domain" description="PAS" evidence="9">
    <location>
        <begin position="445"/>
        <end position="499"/>
    </location>
</feature>
<dbReference type="InterPro" id="IPR036890">
    <property type="entry name" value="HATPase_C_sf"/>
</dbReference>
<dbReference type="EMBL" id="CP071060">
    <property type="protein sequence ID" value="QSI76056.1"/>
    <property type="molecule type" value="Genomic_DNA"/>
</dbReference>
<dbReference type="SUPFAM" id="SSF47384">
    <property type="entry name" value="Homodimeric domain of signal transducing histidine kinase"/>
    <property type="match status" value="1"/>
</dbReference>
<feature type="domain" description="PAS" evidence="9">
    <location>
        <begin position="820"/>
        <end position="892"/>
    </location>
</feature>
<dbReference type="PROSITE" id="PS50112">
    <property type="entry name" value="PAS"/>
    <property type="match status" value="3"/>
</dbReference>
<evidence type="ECO:0000313" key="12">
    <source>
        <dbReference type="Proteomes" id="UP000663570"/>
    </source>
</evidence>
<dbReference type="PANTHER" id="PTHR43304">
    <property type="entry name" value="PHYTOCHROME-LIKE PROTEIN CPH1"/>
    <property type="match status" value="1"/>
</dbReference>
<keyword evidence="3" id="KW-0597">Phosphoprotein</keyword>
<feature type="domain" description="PAC" evidence="10">
    <location>
        <begin position="392"/>
        <end position="444"/>
    </location>
</feature>
<dbReference type="NCBIfam" id="TIGR00229">
    <property type="entry name" value="sensory_box"/>
    <property type="match status" value="4"/>
</dbReference>
<keyword evidence="12" id="KW-1185">Reference proteome</keyword>
<dbReference type="SMART" id="SM00065">
    <property type="entry name" value="GAF"/>
    <property type="match status" value="1"/>
</dbReference>
<dbReference type="SMART" id="SM00387">
    <property type="entry name" value="HATPase_c"/>
    <property type="match status" value="1"/>
</dbReference>
<dbReference type="CDD" id="cd00130">
    <property type="entry name" value="PAS"/>
    <property type="match status" value="5"/>
</dbReference>
<dbReference type="Gene3D" id="3.30.450.20">
    <property type="entry name" value="PAS domain"/>
    <property type="match status" value="5"/>
</dbReference>
<dbReference type="Pfam" id="PF13185">
    <property type="entry name" value="GAF_2"/>
    <property type="match status" value="1"/>
</dbReference>
<dbReference type="Gene3D" id="1.10.287.130">
    <property type="match status" value="1"/>
</dbReference>
<dbReference type="SMART" id="SM00091">
    <property type="entry name" value="PAS"/>
    <property type="match status" value="5"/>
</dbReference>
<dbReference type="SUPFAM" id="SSF55785">
    <property type="entry name" value="PYP-like sensor domain (PAS domain)"/>
    <property type="match status" value="5"/>
</dbReference>
<dbReference type="InterPro" id="IPR013656">
    <property type="entry name" value="PAS_4"/>
</dbReference>
<feature type="coiled-coil region" evidence="6">
    <location>
        <begin position="1118"/>
        <end position="1163"/>
    </location>
</feature>
<evidence type="ECO:0000256" key="1">
    <source>
        <dbReference type="ARBA" id="ARBA00000085"/>
    </source>
</evidence>
<dbReference type="InterPro" id="IPR052162">
    <property type="entry name" value="Sensor_kinase/Photoreceptor"/>
</dbReference>
<evidence type="ECO:0000256" key="4">
    <source>
        <dbReference type="ARBA" id="ARBA00022679"/>
    </source>
</evidence>
<dbReference type="Pfam" id="PF08448">
    <property type="entry name" value="PAS_4"/>
    <property type="match status" value="2"/>
</dbReference>
<gene>
    <name evidence="11" type="ORF">JY500_16485</name>
</gene>
<keyword evidence="4" id="KW-0808">Transferase</keyword>
<dbReference type="PROSITE" id="PS50109">
    <property type="entry name" value="HIS_KIN"/>
    <property type="match status" value="1"/>
</dbReference>
<dbReference type="RefSeq" id="WP_206253847.1">
    <property type="nucleotide sequence ID" value="NZ_CP071060.1"/>
</dbReference>
<keyword evidence="7" id="KW-0812">Transmembrane</keyword>
<evidence type="ECO:0000259" key="8">
    <source>
        <dbReference type="PROSITE" id="PS50109"/>
    </source>
</evidence>
<keyword evidence="7" id="KW-1133">Transmembrane helix</keyword>
<dbReference type="InterPro" id="IPR013655">
    <property type="entry name" value="PAS_fold_3"/>
</dbReference>
<dbReference type="InterPro" id="IPR001610">
    <property type="entry name" value="PAC"/>
</dbReference>
<dbReference type="InterPro" id="IPR003661">
    <property type="entry name" value="HisK_dim/P_dom"/>
</dbReference>
<keyword evidence="7" id="KW-0472">Membrane</keyword>
<dbReference type="InterPro" id="IPR029016">
    <property type="entry name" value="GAF-like_dom_sf"/>
</dbReference>
<evidence type="ECO:0000259" key="9">
    <source>
        <dbReference type="PROSITE" id="PS50112"/>
    </source>
</evidence>
<dbReference type="Pfam" id="PF08447">
    <property type="entry name" value="PAS_3"/>
    <property type="match status" value="2"/>
</dbReference>
<evidence type="ECO:0000256" key="5">
    <source>
        <dbReference type="ARBA" id="ARBA00022777"/>
    </source>
</evidence>
<sequence>MNTHQSNEGGGLIEAGARRSLLPAVLIAMAALLAGLAVTAWLWRERVEGEREAFERNFHATAQEVISRMDTDVGSALTIARAMAASIRLLPALSADDWRSLQKDVQVDRIEPPIAALMLVDLASPEAADMRLRFDYLTNPSSGAFSASDPWLLRLAQGASARALLANDAAVATGGDTRPGGASLAVLAVPVTRGSVLLMFIDAQRWLNARGAILTQDAAVRAVEIVGAGHDRLIAETSHYPREADTTEVGVFTLGEQRWAFEVAALSEPPGYLARLGLLVPGLVASLALAAVLFSLAARKGLADRVVARVRRDLADTERRFERAVAASEDGIWEYQRASGRWLLSPQACAMLGLAPRREGFGLAALIARVLREDRAALVRALREAATARGALDVECRVQAQDAGIRWIRVRGQASAPERGNEGSVIGALSDVSLHRRLAERLSDQQAFLSRVLDVVPVPIAVKARDGEIQLVNKAFERALGLARSLTIGRTTTEVATPQIASQMAALEAMLRRPGDSVEARMWLDLPAGHRHLRVARTLCEGADGRDMVVASYVDITDETHAEAREVAFRNYLQGLINAMPHAFFVKDANSRFIMVNPAFCRMYEQDGAEVIGKTPFEVYSDPALAASQFEDDQLVLAGGEIRGRELRFHTPAGTLRVTRVHKARCLDPEGNPLITGVVTDVSDLVAAQEGQREVIERLDALYRNAPFGLALVDETGRFLQANPAFCDMLETSEAVLRERTLDSLSPPELRRDHRGRLAALLACGRLAPFETRFRGESRELAVRVAGAGLGHTRRGFQLAWTIVEDISERVAAAAALTASEHRWQFALEGAGDGVWDWDLTRNRVYFSPRWKAMLGYAEQEIGDELLEWESRVHPDDLPVALAQIQQHLRGETRVYSSEHRMRCRDGSWKWILDRGQIIERDGEGRAQRLIGTHTDITARKAAEDALRRSTAMLSAISAAQESFIRAPDAGRAFDGLLADVLHFADSEMGFIGEVVQREAGSVLRIHAVAHGEKNLDAQAFYRAHANDLLEFHNPDTLIGAVLRSGDTVIANDPPRDPRAGGLPPGHPALTSFLGLPVRYGKHVVGVVGVANRPGGYRPEDCAALEPLLRTFGEIINARTTELARRAAEAELAQHRDRLAELVREQTADLVAAKESAEAANEAKSAFLANMSHELRTPLHAILSFARLGDSKVGRAAEDRLREYFQRIATSGERLLNLLNDLLDLAKLESGHMRIEISAVQLEALVRDTIAEYEAWFAAKHLQVDVRLASGALVAWADPVRFGQVLRNLLSNTVKFSPDGGSVRLALEPAMLHGPGGVEIDAVELSVRDDGIGIPESELETVFDKFVQSSKTHTGAGGTGLGLAISREIVAAHGGVIFARNNPDGGATFVVRLPAVRDLPKE</sequence>
<dbReference type="Pfam" id="PF02518">
    <property type="entry name" value="HATPase_c"/>
    <property type="match status" value="1"/>
</dbReference>
<dbReference type="InterPro" id="IPR003018">
    <property type="entry name" value="GAF"/>
</dbReference>
<dbReference type="InterPro" id="IPR000700">
    <property type="entry name" value="PAS-assoc_C"/>
</dbReference>
<dbReference type="EC" id="2.7.13.3" evidence="2"/>
<keyword evidence="5" id="KW-0418">Kinase</keyword>
<dbReference type="Pfam" id="PF13188">
    <property type="entry name" value="PAS_8"/>
    <property type="match status" value="1"/>
</dbReference>
<feature type="domain" description="PAS" evidence="9">
    <location>
        <begin position="569"/>
        <end position="615"/>
    </location>
</feature>
<evidence type="ECO:0000259" key="10">
    <source>
        <dbReference type="PROSITE" id="PS50113"/>
    </source>
</evidence>
<dbReference type="CDD" id="cd00075">
    <property type="entry name" value="HATPase"/>
    <property type="match status" value="1"/>
</dbReference>
<name>A0ABX7M2R8_9RHOO</name>
<evidence type="ECO:0000256" key="3">
    <source>
        <dbReference type="ARBA" id="ARBA00022553"/>
    </source>
</evidence>
<dbReference type="CDD" id="cd00082">
    <property type="entry name" value="HisKA"/>
    <property type="match status" value="1"/>
</dbReference>
<dbReference type="InterPro" id="IPR000014">
    <property type="entry name" value="PAS"/>
</dbReference>
<evidence type="ECO:0000313" key="11">
    <source>
        <dbReference type="EMBL" id="QSI76056.1"/>
    </source>
</evidence>
<organism evidence="11 12">
    <name type="scientific">Niveibacterium microcysteis</name>
    <dbReference type="NCBI Taxonomy" id="2811415"/>
    <lineage>
        <taxon>Bacteria</taxon>
        <taxon>Pseudomonadati</taxon>
        <taxon>Pseudomonadota</taxon>
        <taxon>Betaproteobacteria</taxon>
        <taxon>Rhodocyclales</taxon>
        <taxon>Rhodocyclaceae</taxon>
        <taxon>Niveibacterium</taxon>
    </lineage>
</organism>
<evidence type="ECO:0000256" key="7">
    <source>
        <dbReference type="SAM" id="Phobius"/>
    </source>
</evidence>
<dbReference type="Gene3D" id="3.30.565.10">
    <property type="entry name" value="Histidine kinase-like ATPase, C-terminal domain"/>
    <property type="match status" value="1"/>
</dbReference>
<reference evidence="11 12" key="1">
    <citation type="submission" date="2021-02" db="EMBL/GenBank/DDBJ databases">
        <title>Niveibacterium changnyeongensis HC41.</title>
        <authorList>
            <person name="Kang M."/>
        </authorList>
    </citation>
    <scope>NUCLEOTIDE SEQUENCE [LARGE SCALE GENOMIC DNA]</scope>
    <source>
        <strain evidence="11 12">HC41</strain>
    </source>
</reference>
<dbReference type="PANTHER" id="PTHR43304:SF1">
    <property type="entry name" value="PAC DOMAIN-CONTAINING PROTEIN"/>
    <property type="match status" value="1"/>
</dbReference>
<dbReference type="SMART" id="SM00086">
    <property type="entry name" value="PAC"/>
    <property type="match status" value="3"/>
</dbReference>
<dbReference type="SMART" id="SM00388">
    <property type="entry name" value="HisKA"/>
    <property type="match status" value="1"/>
</dbReference>
<accession>A0ABX7M2R8</accession>
<comment type="catalytic activity">
    <reaction evidence="1">
        <text>ATP + protein L-histidine = ADP + protein N-phospho-L-histidine.</text>
        <dbReference type="EC" id="2.7.13.3"/>
    </reaction>
</comment>
<dbReference type="InterPro" id="IPR003594">
    <property type="entry name" value="HATPase_dom"/>
</dbReference>
<feature type="domain" description="PAC" evidence="10">
    <location>
        <begin position="896"/>
        <end position="949"/>
    </location>
</feature>
<evidence type="ECO:0000256" key="2">
    <source>
        <dbReference type="ARBA" id="ARBA00012438"/>
    </source>
</evidence>
<dbReference type="InterPro" id="IPR036097">
    <property type="entry name" value="HisK_dim/P_sf"/>
</dbReference>